<dbReference type="EMBL" id="JADCNM010000012">
    <property type="protein sequence ID" value="KAG0460257.1"/>
    <property type="molecule type" value="Genomic_DNA"/>
</dbReference>
<evidence type="ECO:0008006" key="3">
    <source>
        <dbReference type="Google" id="ProtNLM"/>
    </source>
</evidence>
<comment type="caution">
    <text evidence="1">The sequence shown here is derived from an EMBL/GenBank/DDBJ whole genome shotgun (WGS) entry which is preliminary data.</text>
</comment>
<sequence length="111" mass="11624">MAVEPKLPVTSPTFDLNEFTAASVIGRGAKGVVFLVRCRSSGETLALKAISRASSSIRNLSTKEAETLIAGFGSNETFCLNSDIHCFLLSAASSPRTTSSDSLSITVPAEI</sequence>
<organism evidence="1 2">
    <name type="scientific">Vanilla planifolia</name>
    <name type="common">Vanilla</name>
    <dbReference type="NCBI Taxonomy" id="51239"/>
    <lineage>
        <taxon>Eukaryota</taxon>
        <taxon>Viridiplantae</taxon>
        <taxon>Streptophyta</taxon>
        <taxon>Embryophyta</taxon>
        <taxon>Tracheophyta</taxon>
        <taxon>Spermatophyta</taxon>
        <taxon>Magnoliopsida</taxon>
        <taxon>Liliopsida</taxon>
        <taxon>Asparagales</taxon>
        <taxon>Orchidaceae</taxon>
        <taxon>Vanilloideae</taxon>
        <taxon>Vanilleae</taxon>
        <taxon>Vanilla</taxon>
    </lineage>
</organism>
<reference evidence="1 2" key="1">
    <citation type="journal article" date="2020" name="Nat. Food">
        <title>A phased Vanilla planifolia genome enables genetic improvement of flavour and production.</title>
        <authorList>
            <person name="Hasing T."/>
            <person name="Tang H."/>
            <person name="Brym M."/>
            <person name="Khazi F."/>
            <person name="Huang T."/>
            <person name="Chambers A.H."/>
        </authorList>
    </citation>
    <scope>NUCLEOTIDE SEQUENCE [LARGE SCALE GENOMIC DNA]</scope>
    <source>
        <tissue evidence="1">Leaf</tissue>
    </source>
</reference>
<dbReference type="AlphaFoldDB" id="A0A835Q2I8"/>
<evidence type="ECO:0000313" key="1">
    <source>
        <dbReference type="EMBL" id="KAG0460257.1"/>
    </source>
</evidence>
<accession>A0A835Q2I8</accession>
<gene>
    <name evidence="1" type="ORF">HPP92_023385</name>
</gene>
<name>A0A835Q2I8_VANPL</name>
<dbReference type="Gene3D" id="3.30.200.20">
    <property type="entry name" value="Phosphorylase Kinase, domain 1"/>
    <property type="match status" value="1"/>
</dbReference>
<proteinExistence type="predicted"/>
<dbReference type="InterPro" id="IPR011009">
    <property type="entry name" value="Kinase-like_dom_sf"/>
</dbReference>
<protein>
    <recommendedName>
        <fullName evidence="3">Protein kinase domain-containing protein</fullName>
    </recommendedName>
</protein>
<evidence type="ECO:0000313" key="2">
    <source>
        <dbReference type="Proteomes" id="UP000639772"/>
    </source>
</evidence>
<dbReference type="SUPFAM" id="SSF56112">
    <property type="entry name" value="Protein kinase-like (PK-like)"/>
    <property type="match status" value="1"/>
</dbReference>
<dbReference type="Proteomes" id="UP000639772">
    <property type="component" value="Chromosome 12"/>
</dbReference>